<dbReference type="RefSeq" id="WP_167241377.1">
    <property type="nucleotide sequence ID" value="NZ_WHJF01000297.1"/>
</dbReference>
<dbReference type="Proteomes" id="UP000610594">
    <property type="component" value="Unassembled WGS sequence"/>
</dbReference>
<reference evidence="1 2" key="1">
    <citation type="submission" date="2019-10" db="EMBL/GenBank/DDBJ databases">
        <title>Taxonomy of Antarctic Massilia spp.: description of Massilia rubra sp. nov., Massilia aquatica sp. nov., Massilia mucilaginosa sp. nov., Massilia frigida sp. nov. isolated from streams, lakes and regoliths.</title>
        <authorList>
            <person name="Holochova P."/>
            <person name="Sedlacek I."/>
            <person name="Kralova S."/>
            <person name="Maslanova I."/>
            <person name="Busse H.-J."/>
            <person name="Stankova E."/>
            <person name="Vrbovska V."/>
            <person name="Kovarovic V."/>
            <person name="Bartak M."/>
            <person name="Svec P."/>
            <person name="Pantucek R."/>
        </authorList>
    </citation>
    <scope>NUCLEOTIDE SEQUENCE [LARGE SCALE GENOMIC DNA]</scope>
    <source>
        <strain evidence="1 2">CCM 8694</strain>
    </source>
</reference>
<gene>
    <name evidence="1" type="ORF">F1735_33590</name>
</gene>
<organism evidence="1 2">
    <name type="scientific">Massilia genomosp. 1</name>
    <dbReference type="NCBI Taxonomy" id="2609280"/>
    <lineage>
        <taxon>Bacteria</taxon>
        <taxon>Pseudomonadati</taxon>
        <taxon>Pseudomonadota</taxon>
        <taxon>Betaproteobacteria</taxon>
        <taxon>Burkholderiales</taxon>
        <taxon>Oxalobacteraceae</taxon>
        <taxon>Telluria group</taxon>
        <taxon>Massilia</taxon>
    </lineage>
</organism>
<evidence type="ECO:0000313" key="1">
    <source>
        <dbReference type="EMBL" id="NHZ67134.1"/>
    </source>
</evidence>
<name>A0ABX0NAC1_9BURK</name>
<accession>A0ABX0NAC1</accession>
<evidence type="ECO:0000313" key="2">
    <source>
        <dbReference type="Proteomes" id="UP000610594"/>
    </source>
</evidence>
<proteinExistence type="predicted"/>
<sequence>MNAILADASYAKKLIDGLEGSSLEKALSVRMTPALAKFMARVFSVVSHLETDDEWMSGFDGTIWRSTSDKMIFVSLKGTKGMGDIFTGAGTASYSGEFA</sequence>
<dbReference type="EMBL" id="WHJF01000297">
    <property type="protein sequence ID" value="NHZ67134.1"/>
    <property type="molecule type" value="Genomic_DNA"/>
</dbReference>
<comment type="caution">
    <text evidence="1">The sequence shown here is derived from an EMBL/GenBank/DDBJ whole genome shotgun (WGS) entry which is preliminary data.</text>
</comment>
<protein>
    <submittedName>
        <fullName evidence="1">Uncharacterized protein</fullName>
    </submittedName>
</protein>
<keyword evidence="2" id="KW-1185">Reference proteome</keyword>